<accession>A0A9X2J9T0</accession>
<comment type="caution">
    <text evidence="1">The sequence shown here is derived from an EMBL/GenBank/DDBJ whole genome shotgun (WGS) entry which is preliminary data.</text>
</comment>
<dbReference type="RefSeq" id="WP_252473037.1">
    <property type="nucleotide sequence ID" value="NZ_JALBWM010000249.1"/>
</dbReference>
<organism evidence="1 2">
    <name type="scientific">Microbulbifer okhotskensis</name>
    <dbReference type="NCBI Taxonomy" id="2926617"/>
    <lineage>
        <taxon>Bacteria</taxon>
        <taxon>Pseudomonadati</taxon>
        <taxon>Pseudomonadota</taxon>
        <taxon>Gammaproteobacteria</taxon>
        <taxon>Cellvibrionales</taxon>
        <taxon>Microbulbiferaceae</taxon>
        <taxon>Microbulbifer</taxon>
    </lineage>
</organism>
<dbReference type="EMBL" id="JALBWM010000249">
    <property type="protein sequence ID" value="MCO1336946.1"/>
    <property type="molecule type" value="Genomic_DNA"/>
</dbReference>
<gene>
    <name evidence="1" type="ORF">MO867_21700</name>
</gene>
<evidence type="ECO:0000313" key="2">
    <source>
        <dbReference type="Proteomes" id="UP001139028"/>
    </source>
</evidence>
<dbReference type="SUPFAM" id="SSF47413">
    <property type="entry name" value="lambda repressor-like DNA-binding domains"/>
    <property type="match status" value="1"/>
</dbReference>
<dbReference type="AlphaFoldDB" id="A0A9X2J9T0"/>
<dbReference type="GO" id="GO:0003677">
    <property type="term" value="F:DNA binding"/>
    <property type="evidence" value="ECO:0007669"/>
    <property type="project" value="InterPro"/>
</dbReference>
<dbReference type="CDD" id="cd00093">
    <property type="entry name" value="HTH_XRE"/>
    <property type="match status" value="1"/>
</dbReference>
<reference evidence="1" key="1">
    <citation type="journal article" date="2022" name="Arch. Microbiol.">
        <title>Microbulbifer okhotskensis sp. nov., isolated from a deep bottom sediment of the Okhotsk Sea.</title>
        <authorList>
            <person name="Romanenko L."/>
            <person name="Kurilenko V."/>
            <person name="Otstavnykh N."/>
            <person name="Velansky P."/>
            <person name="Isaeva M."/>
            <person name="Mikhailov V."/>
        </authorList>
    </citation>
    <scope>NUCLEOTIDE SEQUENCE</scope>
    <source>
        <strain evidence="1">OS29</strain>
    </source>
</reference>
<dbReference type="InterPro" id="IPR010982">
    <property type="entry name" value="Lambda_DNA-bd_dom_sf"/>
</dbReference>
<sequence length="148" mass="16264">MTNKETRARNIRLLREQHGPKNKDFAEALGLSVSYASQISQDPPITNVGDNKARWIEERLGLEPGWLDMEHPEAETRQQLKPGQIDEVLAAKCVAAMMETLEKEGIKMPSPRIFSAALITLYSTSQASGKVIDPTPILRLAILAGAGN</sequence>
<dbReference type="Proteomes" id="UP001139028">
    <property type="component" value="Unassembled WGS sequence"/>
</dbReference>
<dbReference type="Gene3D" id="1.10.260.40">
    <property type="entry name" value="lambda repressor-like DNA-binding domains"/>
    <property type="match status" value="1"/>
</dbReference>
<proteinExistence type="predicted"/>
<dbReference type="InterPro" id="IPR001387">
    <property type="entry name" value="Cro/C1-type_HTH"/>
</dbReference>
<keyword evidence="2" id="KW-1185">Reference proteome</keyword>
<name>A0A9X2J9T0_9GAMM</name>
<evidence type="ECO:0000313" key="1">
    <source>
        <dbReference type="EMBL" id="MCO1336946.1"/>
    </source>
</evidence>
<protein>
    <submittedName>
        <fullName evidence="1">Uncharacterized protein</fullName>
    </submittedName>
</protein>